<dbReference type="InterPro" id="IPR020904">
    <property type="entry name" value="Sc_DH/Rdtase_CS"/>
</dbReference>
<gene>
    <name evidence="3" type="ORF">D3871_20770</name>
</gene>
<evidence type="ECO:0000313" key="3">
    <source>
        <dbReference type="EMBL" id="RJF95809.1"/>
    </source>
</evidence>
<reference evidence="4" key="1">
    <citation type="submission" date="2018-09" db="EMBL/GenBank/DDBJ databases">
        <authorList>
            <person name="Zhu H."/>
        </authorList>
    </citation>
    <scope>NUCLEOTIDE SEQUENCE [LARGE SCALE GENOMIC DNA]</scope>
    <source>
        <strain evidence="4">K1R23-30</strain>
    </source>
</reference>
<comment type="similarity">
    <text evidence="1">Belongs to the short-chain dehydrogenases/reductases (SDR) family.</text>
</comment>
<dbReference type="Gene3D" id="3.40.50.720">
    <property type="entry name" value="NAD(P)-binding Rossmann-like Domain"/>
    <property type="match status" value="1"/>
</dbReference>
<dbReference type="EMBL" id="QYUO01000002">
    <property type="protein sequence ID" value="RJF95809.1"/>
    <property type="molecule type" value="Genomic_DNA"/>
</dbReference>
<dbReference type="RefSeq" id="WP_119770956.1">
    <property type="nucleotide sequence ID" value="NZ_QYUO01000002.1"/>
</dbReference>
<dbReference type="InterPro" id="IPR036291">
    <property type="entry name" value="NAD(P)-bd_dom_sf"/>
</dbReference>
<evidence type="ECO:0000256" key="1">
    <source>
        <dbReference type="ARBA" id="ARBA00006484"/>
    </source>
</evidence>
<dbReference type="CDD" id="cd05233">
    <property type="entry name" value="SDR_c"/>
    <property type="match status" value="1"/>
</dbReference>
<dbReference type="GO" id="GO:0016491">
    <property type="term" value="F:oxidoreductase activity"/>
    <property type="evidence" value="ECO:0007669"/>
    <property type="project" value="UniProtKB-KW"/>
</dbReference>
<name>A0A3A3FQ29_9BURK</name>
<dbReference type="PRINTS" id="PR00080">
    <property type="entry name" value="SDRFAMILY"/>
</dbReference>
<accession>A0A3A3FQ29</accession>
<comment type="caution">
    <text evidence="3">The sequence shown here is derived from an EMBL/GenBank/DDBJ whole genome shotgun (WGS) entry which is preliminary data.</text>
</comment>
<keyword evidence="4" id="KW-1185">Reference proteome</keyword>
<dbReference type="PRINTS" id="PR00081">
    <property type="entry name" value="GDHRDH"/>
</dbReference>
<dbReference type="AlphaFoldDB" id="A0A3A3FQ29"/>
<dbReference type="Pfam" id="PF13561">
    <property type="entry name" value="adh_short_C2"/>
    <property type="match status" value="1"/>
</dbReference>
<dbReference type="PANTHER" id="PTHR43639:SF1">
    <property type="entry name" value="SHORT-CHAIN DEHYDROGENASE_REDUCTASE FAMILY PROTEIN"/>
    <property type="match status" value="1"/>
</dbReference>
<dbReference type="PANTHER" id="PTHR43639">
    <property type="entry name" value="OXIDOREDUCTASE, SHORT-CHAIN DEHYDROGENASE/REDUCTASE FAMILY (AFU_ORTHOLOGUE AFUA_5G02870)"/>
    <property type="match status" value="1"/>
</dbReference>
<evidence type="ECO:0000313" key="4">
    <source>
        <dbReference type="Proteomes" id="UP000265955"/>
    </source>
</evidence>
<evidence type="ECO:0000256" key="2">
    <source>
        <dbReference type="ARBA" id="ARBA00023002"/>
    </source>
</evidence>
<dbReference type="PROSITE" id="PS00061">
    <property type="entry name" value="ADH_SHORT"/>
    <property type="match status" value="1"/>
</dbReference>
<dbReference type="FunFam" id="3.40.50.720:FF:000084">
    <property type="entry name" value="Short-chain dehydrogenase reductase"/>
    <property type="match status" value="1"/>
</dbReference>
<protein>
    <submittedName>
        <fullName evidence="3">SDR family oxidoreductase</fullName>
    </submittedName>
</protein>
<sequence>MAAQSQLARFGSLQGKRVFVTGGGSGIGESIVEAFAEQGAKVAFIDIAVDASLSLCEKIALAGYEKPVFRECDIRDIPALQDVMRSIAADIGDFDVLVNNAGNDQRHTPEEVTLEFWNDRIAINQRPMFFTCQAVIEGMKKKGGGSIINLGSTSWHIANGGYPVYTTTKASVSGLTRGLARDLGPYNIRVNTVTPGWVMTERQLQLWVDEEGEKLIDRSQCLKGRVQPWHVARMVLFLASDDGAMCSAQEFIVDGGWA</sequence>
<keyword evidence="2" id="KW-0560">Oxidoreductase</keyword>
<organism evidence="3 4">
    <name type="scientific">Noviherbaspirillum saxi</name>
    <dbReference type="NCBI Taxonomy" id="2320863"/>
    <lineage>
        <taxon>Bacteria</taxon>
        <taxon>Pseudomonadati</taxon>
        <taxon>Pseudomonadota</taxon>
        <taxon>Betaproteobacteria</taxon>
        <taxon>Burkholderiales</taxon>
        <taxon>Oxalobacteraceae</taxon>
        <taxon>Noviherbaspirillum</taxon>
    </lineage>
</organism>
<dbReference type="OrthoDB" id="9789398at2"/>
<dbReference type="SUPFAM" id="SSF51735">
    <property type="entry name" value="NAD(P)-binding Rossmann-fold domains"/>
    <property type="match status" value="1"/>
</dbReference>
<proteinExistence type="inferred from homology"/>
<dbReference type="Proteomes" id="UP000265955">
    <property type="component" value="Unassembled WGS sequence"/>
</dbReference>
<dbReference type="InterPro" id="IPR002347">
    <property type="entry name" value="SDR_fam"/>
</dbReference>